<feature type="domain" description="AB hydrolase-1" evidence="1">
    <location>
        <begin position="4"/>
        <end position="244"/>
    </location>
</feature>
<protein>
    <submittedName>
        <fullName evidence="2">Alpha/beta hydrolase</fullName>
    </submittedName>
</protein>
<dbReference type="SUPFAM" id="SSF53474">
    <property type="entry name" value="alpha/beta-Hydrolases"/>
    <property type="match status" value="1"/>
</dbReference>
<sequence length="261" mass="27769">MAVFVLVAGGWLGGWAWRDVAAELERAGHRAVPVTLTGLGDRAHLATAGTGLSTHVQDVLNVLAYEELSDVVLVGHSYGIFPVLGAADRCPERVGRVVFLDAAAPQDGESVVNTFMDPERRAAFEKRVATEGEGSRFPLPGPDELPAWGSLDGLDDAALARMRRLAVGHPYGSFTEPLRLTGAGDRLPASAVFCTANGNTLAMIEALHRAGDPRLRAVVDKDTTFFELPTGHYPMLSMPTATAHVLIDAAEGRGRRLEPGP</sequence>
<dbReference type="InterPro" id="IPR000073">
    <property type="entry name" value="AB_hydrolase_1"/>
</dbReference>
<dbReference type="GO" id="GO:0080032">
    <property type="term" value="F:methyl jasmonate esterase activity"/>
    <property type="evidence" value="ECO:0007669"/>
    <property type="project" value="TreeGrafter"/>
</dbReference>
<evidence type="ECO:0000313" key="3">
    <source>
        <dbReference type="Proteomes" id="UP000267900"/>
    </source>
</evidence>
<dbReference type="Pfam" id="PF12697">
    <property type="entry name" value="Abhydrolase_6"/>
    <property type="match status" value="1"/>
</dbReference>
<dbReference type="InterPro" id="IPR045889">
    <property type="entry name" value="MES/HNL"/>
</dbReference>
<dbReference type="PANTHER" id="PTHR10992:SF1086">
    <property type="entry name" value="AB HYDROLASE-1 DOMAIN-CONTAINING PROTEIN"/>
    <property type="match status" value="1"/>
</dbReference>
<organism evidence="2 3">
    <name type="scientific">Streptomyces luteoverticillatus</name>
    <name type="common">Streptoverticillium luteoverticillatus</name>
    <dbReference type="NCBI Taxonomy" id="66425"/>
    <lineage>
        <taxon>Bacteria</taxon>
        <taxon>Bacillati</taxon>
        <taxon>Actinomycetota</taxon>
        <taxon>Actinomycetes</taxon>
        <taxon>Kitasatosporales</taxon>
        <taxon>Streptomycetaceae</taxon>
        <taxon>Streptomyces</taxon>
    </lineage>
</organism>
<dbReference type="EMBL" id="CP034587">
    <property type="protein sequence ID" value="AZQ70112.1"/>
    <property type="molecule type" value="Genomic_DNA"/>
</dbReference>
<keyword evidence="2" id="KW-0378">Hydrolase</keyword>
<evidence type="ECO:0000259" key="1">
    <source>
        <dbReference type="Pfam" id="PF12697"/>
    </source>
</evidence>
<name>A0A3Q9FRF7_STRLT</name>
<gene>
    <name evidence="2" type="ORF">EKH77_01780</name>
</gene>
<reference evidence="2 3" key="1">
    <citation type="submission" date="2018-12" db="EMBL/GenBank/DDBJ databases">
        <title>The whole draft genome of Streptomyce luteoverticillatus CGMCC 15060.</title>
        <authorList>
            <person name="Feng Z."/>
            <person name="Chen G."/>
            <person name="Zhang J."/>
            <person name="Zhu H."/>
            <person name="Yu X."/>
            <person name="Zhang W."/>
            <person name="Zhang X."/>
        </authorList>
    </citation>
    <scope>NUCLEOTIDE SEQUENCE [LARGE SCALE GENOMIC DNA]</scope>
    <source>
        <strain evidence="2 3">CGMCC 15060</strain>
    </source>
</reference>
<dbReference type="Gene3D" id="3.40.50.1820">
    <property type="entry name" value="alpha/beta hydrolase"/>
    <property type="match status" value="1"/>
</dbReference>
<proteinExistence type="predicted"/>
<keyword evidence="3" id="KW-1185">Reference proteome</keyword>
<accession>A0A3Q9FRF7</accession>
<dbReference type="AlphaFoldDB" id="A0A3Q9FRF7"/>
<dbReference type="InterPro" id="IPR029058">
    <property type="entry name" value="AB_hydrolase_fold"/>
</dbReference>
<dbReference type="PANTHER" id="PTHR10992">
    <property type="entry name" value="METHYLESTERASE FAMILY MEMBER"/>
    <property type="match status" value="1"/>
</dbReference>
<evidence type="ECO:0000313" key="2">
    <source>
        <dbReference type="EMBL" id="AZQ70112.1"/>
    </source>
</evidence>
<dbReference type="GO" id="GO:0080030">
    <property type="term" value="F:methyl indole-3-acetate esterase activity"/>
    <property type="evidence" value="ECO:0007669"/>
    <property type="project" value="TreeGrafter"/>
</dbReference>
<dbReference type="OrthoDB" id="9773549at2"/>
<dbReference type="RefSeq" id="WP_126912677.1">
    <property type="nucleotide sequence ID" value="NZ_CP034587.1"/>
</dbReference>
<dbReference type="Proteomes" id="UP000267900">
    <property type="component" value="Chromosome"/>
</dbReference>